<evidence type="ECO:0000256" key="2">
    <source>
        <dbReference type="ARBA" id="ARBA00006966"/>
    </source>
</evidence>
<dbReference type="Gene3D" id="3.40.640.10">
    <property type="entry name" value="Type I PLP-dependent aspartate aminotransferase-like (Major domain)"/>
    <property type="match status" value="1"/>
</dbReference>
<dbReference type="InterPro" id="IPR015424">
    <property type="entry name" value="PyrdxlP-dep_Trfase"/>
</dbReference>
<feature type="domain" description="Aromatic amino acid beta-eliminating lyase/threonine aldolase" evidence="10">
    <location>
        <begin position="34"/>
        <end position="317"/>
    </location>
</feature>
<evidence type="ECO:0000313" key="11">
    <source>
        <dbReference type="EMBL" id="TID31324.1"/>
    </source>
</evidence>
<dbReference type="InterPro" id="IPR015421">
    <property type="entry name" value="PyrdxlP-dep_Trfase_major"/>
</dbReference>
<dbReference type="SUPFAM" id="SSF53383">
    <property type="entry name" value="PLP-dependent transferases"/>
    <property type="match status" value="1"/>
</dbReference>
<sequence length="387" mass="43066">MFSLATVTLYHVLYLYSIGISSILDVMLPENHNDFRSDTFTTPTKSLLESVALASVGDSVYDEDKDTIDLEHKIASMMGFQAGLFCVSGTLSNQIALRTHLQQPPHSILCDYRGHVYVHEAGGLATLSQAMVSPVIPSNGLYLTLEDIIDHFIPDDGDIHAAPTRVVSLENTLHGLVYPIEELKRISSWCRENNIKLHLDGARIWDASIASGLNFKDYGELFDSISVCLSKGIGAPVGSVLVGKETFIRKANHFKKQNGGGIRQSGLLARMASIAVDENFPEIHKAHELAKEVADYAESLGFKLEIPCQTNFVFLHPKDNHVNFGAISEFGKKYNIKCMSHRFTFSFQTSREAVDNLKLMLKDLKEYSILNPYNPKTPSKLYTQSKH</sequence>
<dbReference type="NCBIfam" id="NF041359">
    <property type="entry name" value="GntG_guanitoxin"/>
    <property type="match status" value="1"/>
</dbReference>
<comment type="similarity">
    <text evidence="2">Belongs to the threonine aldolase family.</text>
</comment>
<evidence type="ECO:0000256" key="1">
    <source>
        <dbReference type="ARBA" id="ARBA00001933"/>
    </source>
</evidence>
<evidence type="ECO:0000256" key="9">
    <source>
        <dbReference type="PIRSR" id="PIRSR017617-1"/>
    </source>
</evidence>
<dbReference type="AlphaFoldDB" id="A0A4T0X9I6"/>
<dbReference type="FunFam" id="3.40.640.10:FF:000030">
    <property type="entry name" value="Low-specificity L-threonine aldolase"/>
    <property type="match status" value="1"/>
</dbReference>
<dbReference type="EC" id="4.1.2.48" evidence="8"/>
<proteinExistence type="inferred from homology"/>
<dbReference type="GO" id="GO:0006545">
    <property type="term" value="P:glycine biosynthetic process"/>
    <property type="evidence" value="ECO:0007669"/>
    <property type="project" value="TreeGrafter"/>
</dbReference>
<comment type="catalytic activity">
    <reaction evidence="5">
        <text>L-threonine = acetaldehyde + glycine</text>
        <dbReference type="Rhea" id="RHEA:19625"/>
        <dbReference type="ChEBI" id="CHEBI:15343"/>
        <dbReference type="ChEBI" id="CHEBI:57305"/>
        <dbReference type="ChEBI" id="CHEBI:57926"/>
        <dbReference type="EC" id="4.1.2.48"/>
    </reaction>
</comment>
<comment type="catalytic activity">
    <reaction evidence="6">
        <text>L-allo-threonine = acetaldehyde + glycine</text>
        <dbReference type="Rhea" id="RHEA:26209"/>
        <dbReference type="ChEBI" id="CHEBI:15343"/>
        <dbReference type="ChEBI" id="CHEBI:57305"/>
        <dbReference type="ChEBI" id="CHEBI:58585"/>
        <dbReference type="EC" id="4.1.2.48"/>
    </reaction>
</comment>
<evidence type="ECO:0000259" key="10">
    <source>
        <dbReference type="Pfam" id="PF01212"/>
    </source>
</evidence>
<evidence type="ECO:0000313" key="12">
    <source>
        <dbReference type="Proteomes" id="UP000307173"/>
    </source>
</evidence>
<dbReference type="CDD" id="cd06502">
    <property type="entry name" value="TA_like"/>
    <property type="match status" value="1"/>
</dbReference>
<evidence type="ECO:0000256" key="6">
    <source>
        <dbReference type="ARBA" id="ARBA00050939"/>
    </source>
</evidence>
<keyword evidence="3" id="KW-0663">Pyridoxal phosphate</keyword>
<organism evidence="11 12">
    <name type="scientific">Pichia inconspicua</name>
    <dbReference type="NCBI Taxonomy" id="52247"/>
    <lineage>
        <taxon>Eukaryota</taxon>
        <taxon>Fungi</taxon>
        <taxon>Dikarya</taxon>
        <taxon>Ascomycota</taxon>
        <taxon>Saccharomycotina</taxon>
        <taxon>Pichiomycetes</taxon>
        <taxon>Pichiales</taxon>
        <taxon>Pichiaceae</taxon>
        <taxon>Pichia</taxon>
    </lineage>
</organism>
<comment type="pathway">
    <text evidence="7">Amino-acid degradation; L-threonine degradation via aldolase pathway; acetaldehyde and glycine from L-threonine: step 1/1.</text>
</comment>
<dbReference type="InterPro" id="IPR001597">
    <property type="entry name" value="ArAA_b-elim_lyase/Thr_aldolase"/>
</dbReference>
<dbReference type="GO" id="GO:0006567">
    <property type="term" value="P:L-threonine catabolic process"/>
    <property type="evidence" value="ECO:0007669"/>
    <property type="project" value="TreeGrafter"/>
</dbReference>
<dbReference type="PIRSF" id="PIRSF017617">
    <property type="entry name" value="Thr_aldolase"/>
    <property type="match status" value="1"/>
</dbReference>
<evidence type="ECO:0000256" key="5">
    <source>
        <dbReference type="ARBA" id="ARBA00050410"/>
    </source>
</evidence>
<dbReference type="GO" id="GO:0005829">
    <property type="term" value="C:cytosol"/>
    <property type="evidence" value="ECO:0007669"/>
    <property type="project" value="TreeGrafter"/>
</dbReference>
<protein>
    <recommendedName>
        <fullName evidence="8">low-specificity L-threonine aldolase</fullName>
        <ecNumber evidence="8">4.1.2.48</ecNumber>
    </recommendedName>
</protein>
<comment type="cofactor">
    <cofactor evidence="1">
        <name>pyridoxal 5'-phosphate</name>
        <dbReference type="ChEBI" id="CHEBI:597326"/>
    </cofactor>
</comment>
<evidence type="ECO:0000256" key="3">
    <source>
        <dbReference type="ARBA" id="ARBA00022898"/>
    </source>
</evidence>
<evidence type="ECO:0000256" key="8">
    <source>
        <dbReference type="ARBA" id="ARBA00066573"/>
    </source>
</evidence>
<name>A0A4T0X9I6_9ASCO</name>
<evidence type="ECO:0000256" key="4">
    <source>
        <dbReference type="ARBA" id="ARBA00023239"/>
    </source>
</evidence>
<dbReference type="STRING" id="52247.A0A4T0X9I6"/>
<keyword evidence="4" id="KW-0456">Lyase</keyword>
<feature type="modified residue" description="N6-(pyridoxal phosphate)lysine" evidence="9">
    <location>
        <position position="231"/>
    </location>
</feature>
<accession>A0A4T0X9I6</accession>
<dbReference type="OrthoDB" id="10261951at2759"/>
<dbReference type="Proteomes" id="UP000307173">
    <property type="component" value="Unassembled WGS sequence"/>
</dbReference>
<keyword evidence="12" id="KW-1185">Reference proteome</keyword>
<comment type="caution">
    <text evidence="11">The sequence shown here is derived from an EMBL/GenBank/DDBJ whole genome shotgun (WGS) entry which is preliminary data.</text>
</comment>
<dbReference type="Pfam" id="PF01212">
    <property type="entry name" value="Beta_elim_lyase"/>
    <property type="match status" value="1"/>
</dbReference>
<dbReference type="EMBL" id="SELW01000012">
    <property type="protein sequence ID" value="TID31324.1"/>
    <property type="molecule type" value="Genomic_DNA"/>
</dbReference>
<dbReference type="PANTHER" id="PTHR48097">
    <property type="entry name" value="L-THREONINE ALDOLASE-RELATED"/>
    <property type="match status" value="1"/>
</dbReference>
<reference evidence="11 12" key="1">
    <citation type="journal article" date="2019" name="Front. Genet.">
        <title>Whole-Genome Sequencing of the Opportunistic Yeast Pathogen Candida inconspicua Uncovers Its Hybrid Origin.</title>
        <authorList>
            <person name="Mixao V."/>
            <person name="Hansen A.P."/>
            <person name="Saus E."/>
            <person name="Boekhout T."/>
            <person name="Lass-Florl C."/>
            <person name="Gabaldon T."/>
        </authorList>
    </citation>
    <scope>NUCLEOTIDE SEQUENCE [LARGE SCALE GENOMIC DNA]</scope>
    <source>
        <strain evidence="11 12">CBS 180</strain>
    </source>
</reference>
<dbReference type="InterPro" id="IPR023603">
    <property type="entry name" value="Low_specificity_L-TA-like"/>
</dbReference>
<dbReference type="GO" id="GO:0008732">
    <property type="term" value="F:L-allo-threonine aldolase activity"/>
    <property type="evidence" value="ECO:0007669"/>
    <property type="project" value="TreeGrafter"/>
</dbReference>
<dbReference type="PANTHER" id="PTHR48097:SF9">
    <property type="entry name" value="L-THREONINE ALDOLASE"/>
    <property type="match status" value="1"/>
</dbReference>
<evidence type="ECO:0000256" key="7">
    <source>
        <dbReference type="ARBA" id="ARBA00060555"/>
    </source>
</evidence>
<gene>
    <name evidence="11" type="ORF">CANINC_000035</name>
</gene>